<keyword evidence="1" id="KW-0812">Transmembrane</keyword>
<dbReference type="Pfam" id="PF00990">
    <property type="entry name" value="GGDEF"/>
    <property type="match status" value="1"/>
</dbReference>
<evidence type="ECO:0000313" key="7">
    <source>
        <dbReference type="EMBL" id="TSE24033.1"/>
    </source>
</evidence>
<dbReference type="EMBL" id="VJNC01000001">
    <property type="protein sequence ID" value="TSE24033.1"/>
    <property type="molecule type" value="Genomic_DNA"/>
</dbReference>
<dbReference type="Pfam" id="PF00563">
    <property type="entry name" value="EAL"/>
    <property type="match status" value="1"/>
</dbReference>
<dbReference type="Gene3D" id="3.40.190.10">
    <property type="entry name" value="Periplasmic binding protein-like II"/>
    <property type="match status" value="2"/>
</dbReference>
<dbReference type="Proteomes" id="UP000295536">
    <property type="component" value="Unassembled WGS sequence"/>
</dbReference>
<reference evidence="7 9" key="2">
    <citation type="submission" date="2019-07" db="EMBL/GenBank/DDBJ databases">
        <title>Tepidimonas ignava SPS-1037 draft genome.</title>
        <authorList>
            <person name="Da Costa M.S."/>
            <person name="Froufe H.J.C."/>
            <person name="Egas C."/>
            <person name="Albuquerque L."/>
        </authorList>
    </citation>
    <scope>NUCLEOTIDE SEQUENCE [LARGE SCALE GENOMIC DNA]</scope>
    <source>
        <strain evidence="7 9">SPS-1037</strain>
    </source>
</reference>
<dbReference type="SUPFAM" id="SSF141868">
    <property type="entry name" value="EAL domain-like"/>
    <property type="match status" value="1"/>
</dbReference>
<dbReference type="GO" id="GO:0003824">
    <property type="term" value="F:catalytic activity"/>
    <property type="evidence" value="ECO:0007669"/>
    <property type="project" value="UniProtKB-ARBA"/>
</dbReference>
<dbReference type="SMART" id="SM00267">
    <property type="entry name" value="GGDEF"/>
    <property type="match status" value="1"/>
</dbReference>
<evidence type="ECO:0000313" key="8">
    <source>
        <dbReference type="Proteomes" id="UP000295536"/>
    </source>
</evidence>
<dbReference type="InterPro" id="IPR043128">
    <property type="entry name" value="Rev_trsase/Diguanyl_cyclase"/>
</dbReference>
<dbReference type="GO" id="GO:0006355">
    <property type="term" value="P:regulation of DNA-templated transcription"/>
    <property type="evidence" value="ECO:0007669"/>
    <property type="project" value="InterPro"/>
</dbReference>
<dbReference type="SMART" id="SM00062">
    <property type="entry name" value="PBPb"/>
    <property type="match status" value="1"/>
</dbReference>
<keyword evidence="1" id="KW-1133">Transmembrane helix</keyword>
<dbReference type="Proteomes" id="UP000315577">
    <property type="component" value="Unassembled WGS sequence"/>
</dbReference>
<dbReference type="FunFam" id="3.30.70.270:FF:000001">
    <property type="entry name" value="Diguanylate cyclase domain protein"/>
    <property type="match status" value="1"/>
</dbReference>
<organism evidence="6 8">
    <name type="scientific">Tepidimonas ignava</name>
    <dbReference type="NCBI Taxonomy" id="114249"/>
    <lineage>
        <taxon>Bacteria</taxon>
        <taxon>Pseudomonadati</taxon>
        <taxon>Pseudomonadota</taxon>
        <taxon>Betaproteobacteria</taxon>
        <taxon>Burkholderiales</taxon>
        <taxon>Tepidimonas</taxon>
    </lineage>
</organism>
<evidence type="ECO:0000259" key="4">
    <source>
        <dbReference type="PROSITE" id="PS50883"/>
    </source>
</evidence>
<dbReference type="NCBIfam" id="TIGR00254">
    <property type="entry name" value="GGDEF"/>
    <property type="match status" value="1"/>
</dbReference>
<dbReference type="SUPFAM" id="SSF55785">
    <property type="entry name" value="PYP-like sensor domain (PAS domain)"/>
    <property type="match status" value="1"/>
</dbReference>
<keyword evidence="1" id="KW-0472">Membrane</keyword>
<dbReference type="InterPro" id="IPR001638">
    <property type="entry name" value="Solute-binding_3/MltF_N"/>
</dbReference>
<evidence type="ECO:0000259" key="3">
    <source>
        <dbReference type="PROSITE" id="PS50113"/>
    </source>
</evidence>
<sequence length="860" mass="95278">MRLGWLAWLLTAAPLHALTLRVGYYDNPPKVMRASDGSASGSLVELLQAIAAEEGWSLQFVACEWEWCLQQLQAGALDLMPDVAATPERQARFDFHQQPALLSWSQIYSRPSVRVTTLLDLDGRRVAVLQGSVQQQVLQSMVEGFDLRTEWVPVASFAAAFEAVAQGRADAAATNVHFGDYHMRAYGLVSTPIVFNPARLYYAVPKGRHTDVLRAIDRHLQRWSADPASPYHQIMRRWAMPQGVVRWPAWVLPAVGGLLAAALALGLATLWLRRQVRAATAELRRSERRYRQITESVADVIWTLDPRTQRFTYVSPAVQRLRGYTPEEVMAQPLDAVLLPDDARRVRERLVERLAALDAGTLDTGVVEVLELPQRRKDGSLVWTEVVTRLVREPDSGRWEVLGVTRDISERRAAQQRIEQLARFDQLTGLPNRTQLYTVLQRLLEEARADAKPLAVLVLDLDHFKAVNESQGLSVGDAVLAEVARRLTQQLRVGDVAARTGGDEFVVVLPGADAAQAAQWARTMLSVLGQPHRLPDGELALGGSVGVALFPDDGQEVDALLRRADAAMHEAKAAGRNTVRFYAAAQQQRAERLLRLSTALGMALTRGELYLQYQPQVDLRDGRIVGAEALLRWRHPEWGEVSPAEFIPVAEDTGRIVEIGDWVLREALAAARRWSDLPDAPYVAVNVSVLQVRQPGFAERLQALVQSLALPPQRVELEVTESVAAGHADVVRRTLQPLVQAGFPIAIDDFGTGYSSLAYLRRLGFRRLKIDRAFVQDIGRDADDEAIIRAIVQLARTLGLSTVAEGVETVQQAQFLAAVGCDVMQGWLFSAALAEADFAELCRHHDAPGWRQRWLAGQAG</sequence>
<keyword evidence="9" id="KW-1185">Reference proteome</keyword>
<dbReference type="CDD" id="cd01949">
    <property type="entry name" value="GGDEF"/>
    <property type="match status" value="1"/>
</dbReference>
<dbReference type="PROSITE" id="PS50883">
    <property type="entry name" value="EAL"/>
    <property type="match status" value="1"/>
</dbReference>
<dbReference type="Gene3D" id="3.30.70.270">
    <property type="match status" value="1"/>
</dbReference>
<proteinExistence type="predicted"/>
<dbReference type="Pfam" id="PF09084">
    <property type="entry name" value="NMT1"/>
    <property type="match status" value="1"/>
</dbReference>
<dbReference type="InterPro" id="IPR001633">
    <property type="entry name" value="EAL_dom"/>
</dbReference>
<dbReference type="SMART" id="SM00052">
    <property type="entry name" value="EAL"/>
    <property type="match status" value="1"/>
</dbReference>
<evidence type="ECO:0000259" key="2">
    <source>
        <dbReference type="PROSITE" id="PS50112"/>
    </source>
</evidence>
<feature type="domain" description="EAL" evidence="4">
    <location>
        <begin position="593"/>
        <end position="846"/>
    </location>
</feature>
<dbReference type="CDD" id="cd00130">
    <property type="entry name" value="PAS"/>
    <property type="match status" value="1"/>
</dbReference>
<dbReference type="PROSITE" id="PS50113">
    <property type="entry name" value="PAC"/>
    <property type="match status" value="1"/>
</dbReference>
<dbReference type="InterPro" id="IPR015168">
    <property type="entry name" value="SsuA/THI5"/>
</dbReference>
<dbReference type="InterPro" id="IPR035965">
    <property type="entry name" value="PAS-like_dom_sf"/>
</dbReference>
<feature type="domain" description="PAC" evidence="3">
    <location>
        <begin position="368"/>
        <end position="420"/>
    </location>
</feature>
<dbReference type="InterPro" id="IPR001610">
    <property type="entry name" value="PAC"/>
</dbReference>
<dbReference type="PANTHER" id="PTHR44757:SF2">
    <property type="entry name" value="BIOFILM ARCHITECTURE MAINTENANCE PROTEIN MBAA"/>
    <property type="match status" value="1"/>
</dbReference>
<dbReference type="SUPFAM" id="SSF53850">
    <property type="entry name" value="Periplasmic binding protein-like II"/>
    <property type="match status" value="1"/>
</dbReference>
<evidence type="ECO:0000259" key="5">
    <source>
        <dbReference type="PROSITE" id="PS50887"/>
    </source>
</evidence>
<dbReference type="EMBL" id="SMAH01000008">
    <property type="protein sequence ID" value="TCS97692.1"/>
    <property type="molecule type" value="Genomic_DNA"/>
</dbReference>
<dbReference type="PROSITE" id="PS50887">
    <property type="entry name" value="GGDEF"/>
    <property type="match status" value="1"/>
</dbReference>
<dbReference type="Gene3D" id="3.30.450.20">
    <property type="entry name" value="PAS domain"/>
    <property type="match status" value="1"/>
</dbReference>
<dbReference type="Pfam" id="PF00989">
    <property type="entry name" value="PAS"/>
    <property type="match status" value="1"/>
</dbReference>
<dbReference type="InterPro" id="IPR052155">
    <property type="entry name" value="Biofilm_reg_signaling"/>
</dbReference>
<feature type="transmembrane region" description="Helical" evidence="1">
    <location>
        <begin position="250"/>
        <end position="272"/>
    </location>
</feature>
<dbReference type="InterPro" id="IPR013767">
    <property type="entry name" value="PAS_fold"/>
</dbReference>
<dbReference type="CDD" id="cd01948">
    <property type="entry name" value="EAL"/>
    <property type="match status" value="1"/>
</dbReference>
<dbReference type="SMART" id="SM00091">
    <property type="entry name" value="PAS"/>
    <property type="match status" value="1"/>
</dbReference>
<dbReference type="SUPFAM" id="SSF55073">
    <property type="entry name" value="Nucleotide cyclase"/>
    <property type="match status" value="1"/>
</dbReference>
<dbReference type="Gene3D" id="3.20.20.450">
    <property type="entry name" value="EAL domain"/>
    <property type="match status" value="1"/>
</dbReference>
<dbReference type="PANTHER" id="PTHR44757">
    <property type="entry name" value="DIGUANYLATE CYCLASE DGCP"/>
    <property type="match status" value="1"/>
</dbReference>
<dbReference type="InterPro" id="IPR000014">
    <property type="entry name" value="PAS"/>
</dbReference>
<name>A0A4R3LCY0_9BURK</name>
<dbReference type="SMART" id="SM00086">
    <property type="entry name" value="PAC"/>
    <property type="match status" value="1"/>
</dbReference>
<reference evidence="6 8" key="1">
    <citation type="submission" date="2019-03" db="EMBL/GenBank/DDBJ databases">
        <title>Genomic Encyclopedia of Type Strains, Phase IV (KMG-IV): sequencing the most valuable type-strain genomes for metagenomic binning, comparative biology and taxonomic classification.</title>
        <authorList>
            <person name="Goeker M."/>
        </authorList>
    </citation>
    <scope>NUCLEOTIDE SEQUENCE [LARGE SCALE GENOMIC DNA]</scope>
    <source>
        <strain evidence="6 8">DSM 12034</strain>
    </source>
</reference>
<evidence type="ECO:0000256" key="1">
    <source>
        <dbReference type="SAM" id="Phobius"/>
    </source>
</evidence>
<feature type="domain" description="GGDEF" evidence="5">
    <location>
        <begin position="452"/>
        <end position="584"/>
    </location>
</feature>
<gene>
    <name evidence="6" type="ORF">EDC36_108100</name>
    <name evidence="7" type="ORF">Tigna_00031</name>
</gene>
<dbReference type="InterPro" id="IPR000700">
    <property type="entry name" value="PAS-assoc_C"/>
</dbReference>
<dbReference type="AlphaFoldDB" id="A0A4R3LCY0"/>
<accession>A0A4R3LCY0</accession>
<dbReference type="NCBIfam" id="TIGR00229">
    <property type="entry name" value="sensory_box"/>
    <property type="match status" value="1"/>
</dbReference>
<protein>
    <submittedName>
        <fullName evidence="6">Periplasmic sensor diguanylate cyclase/phosphodiesterase</fullName>
    </submittedName>
    <submittedName>
        <fullName evidence="7">Signaling protein</fullName>
    </submittedName>
</protein>
<dbReference type="PROSITE" id="PS50112">
    <property type="entry name" value="PAS"/>
    <property type="match status" value="1"/>
</dbReference>
<comment type="caution">
    <text evidence="6">The sequence shown here is derived from an EMBL/GenBank/DDBJ whole genome shotgun (WGS) entry which is preliminary data.</text>
</comment>
<evidence type="ECO:0000313" key="9">
    <source>
        <dbReference type="Proteomes" id="UP000315577"/>
    </source>
</evidence>
<dbReference type="InterPro" id="IPR035919">
    <property type="entry name" value="EAL_sf"/>
</dbReference>
<dbReference type="InterPro" id="IPR000160">
    <property type="entry name" value="GGDEF_dom"/>
</dbReference>
<dbReference type="InterPro" id="IPR029787">
    <property type="entry name" value="Nucleotide_cyclase"/>
</dbReference>
<dbReference type="Pfam" id="PF00497">
    <property type="entry name" value="SBP_bac_3"/>
    <property type="match status" value="1"/>
</dbReference>
<evidence type="ECO:0000313" key="6">
    <source>
        <dbReference type="EMBL" id="TCS97692.1"/>
    </source>
</evidence>
<feature type="domain" description="PAS" evidence="2">
    <location>
        <begin position="286"/>
        <end position="358"/>
    </location>
</feature>